<reference evidence="2 3" key="2">
    <citation type="submission" date="2018-11" db="EMBL/GenBank/DDBJ databases">
        <authorList>
            <consortium name="Pathogen Informatics"/>
        </authorList>
    </citation>
    <scope>NUCLEOTIDE SEQUENCE [LARGE SCALE GENOMIC DNA]</scope>
</reference>
<gene>
    <name evidence="2" type="ORF">GPUH_LOCUS11775</name>
</gene>
<evidence type="ECO:0000259" key="1">
    <source>
        <dbReference type="Pfam" id="PF09371"/>
    </source>
</evidence>
<dbReference type="Proteomes" id="UP000271098">
    <property type="component" value="Unassembled WGS sequence"/>
</dbReference>
<dbReference type="InterPro" id="IPR023319">
    <property type="entry name" value="Tex-like_HTH_dom_sf"/>
</dbReference>
<evidence type="ECO:0000313" key="3">
    <source>
        <dbReference type="Proteomes" id="UP000271098"/>
    </source>
</evidence>
<dbReference type="InterPro" id="IPR018974">
    <property type="entry name" value="Tex-like_N"/>
</dbReference>
<dbReference type="WBParaSite" id="GPUH_0001178901-mRNA-1">
    <property type="protein sequence ID" value="GPUH_0001178901-mRNA-1"/>
    <property type="gene ID" value="GPUH_0001178901"/>
</dbReference>
<dbReference type="SUPFAM" id="SSF158832">
    <property type="entry name" value="Tex N-terminal region-like"/>
    <property type="match status" value="1"/>
</dbReference>
<dbReference type="EMBL" id="UYRT01078796">
    <property type="protein sequence ID" value="VDN19229.1"/>
    <property type="molecule type" value="Genomic_DNA"/>
</dbReference>
<feature type="domain" description="Tex-like protein N-terminal" evidence="1">
    <location>
        <begin position="461"/>
        <end position="517"/>
    </location>
</feature>
<dbReference type="Gene3D" id="1.10.10.650">
    <property type="entry name" value="RuvA domain 2-like"/>
    <property type="match status" value="1"/>
</dbReference>
<name>A0A183DST4_9BILA</name>
<reference evidence="4" key="1">
    <citation type="submission" date="2016-06" db="UniProtKB">
        <authorList>
            <consortium name="WormBaseParasite"/>
        </authorList>
    </citation>
    <scope>IDENTIFICATION</scope>
</reference>
<evidence type="ECO:0000313" key="2">
    <source>
        <dbReference type="EMBL" id="VDN19229.1"/>
    </source>
</evidence>
<evidence type="ECO:0000313" key="4">
    <source>
        <dbReference type="WBParaSite" id="GPUH_0001178901-mRNA-1"/>
    </source>
</evidence>
<protein>
    <submittedName>
        <fullName evidence="4">Tex_N domain-containing protein</fullName>
    </submittedName>
</protein>
<organism evidence="4">
    <name type="scientific">Gongylonema pulchrum</name>
    <dbReference type="NCBI Taxonomy" id="637853"/>
    <lineage>
        <taxon>Eukaryota</taxon>
        <taxon>Metazoa</taxon>
        <taxon>Ecdysozoa</taxon>
        <taxon>Nematoda</taxon>
        <taxon>Chromadorea</taxon>
        <taxon>Rhabditida</taxon>
        <taxon>Spirurina</taxon>
        <taxon>Spiruromorpha</taxon>
        <taxon>Spiruroidea</taxon>
        <taxon>Gongylonematidae</taxon>
        <taxon>Gongylonema</taxon>
    </lineage>
</organism>
<keyword evidence="3" id="KW-1185">Reference proteome</keyword>
<dbReference type="AlphaFoldDB" id="A0A183DST4"/>
<proteinExistence type="predicted"/>
<dbReference type="Pfam" id="PF09371">
    <property type="entry name" value="Tex_N"/>
    <property type="match status" value="1"/>
</dbReference>
<sequence length="619" mass="70142">MAVMDERMQIGFRKASSRYMFNLARICAKYCGPSADRRIALRALQRNLGEAHISSPVLYLPNERDRAACQRLNELFEAEYTERSSKSLRKRPARARRSCDMEQQLSKFTTSKMQRSCTTVVTHGYNLRSSSRSSRFVDGMHSFSAWDFLFCASSKVMHKSLKVESAWTFGVVIPCDVEEARNTSYFNSLSEKGALAGILVDSVEEGPLRPETSDYLGCNDENSLKIRNEENLAPNVDSKIAGMLTVMPCEEGPSSDICRVRLDKRRRPLKRLCDNQLKAVNSNEIEGMLTRMPFEGPCSSKYQEGRFTKAALEKKQLKSIKKVIWKNGFESQLVTGMRFSVDLIAAFDVVVPRQIVVIPSAQSVTLLWINQFYGIYCCTEEASLLILRGGRGVERDVRKKEKGFKMDVACSHLHGILQSTLICLLFTRAFCLFDPKYVLHKVEEYVQDYSCGIFAIGFPLHICRSLAQLFEDGCEVPFVARYRRHLIGGATPDDLRHALVAFNNAKALRVKAEKLIKRADAEIGDRLLRDSVKNALSKTMDEGELDGIFEPFKKARKGSLATRAAELGLTEVCEKLRRGEFVNLQRLVGTKPGTDFYYLFFFPIELPHFFALLFEIVPK</sequence>
<dbReference type="OrthoDB" id="5797875at2759"/>
<accession>A0A183DST4</accession>